<feature type="chain" id="PRO_5032835517" description="glucuronosyltransferase" evidence="10">
    <location>
        <begin position="21"/>
        <end position="280"/>
    </location>
</feature>
<comment type="caution">
    <text evidence="11">The sequence shown here is derived from an EMBL/GenBank/DDBJ whole genome shotgun (WGS) entry which is preliminary data.</text>
</comment>
<proteinExistence type="inferred from homology"/>
<name>A0A851LUF5_CORCR</name>
<sequence length="280" mass="32175">YPQVTATLVLLLCVLGLAAGGKLLVVPLDGSHWLSMREVLDSLKQKGHEIVVVAPEVSLHIKPTKNFIMKMYPVPFTQEEMDEHFLAFSQDIFEEGSFLERVLRKYQRLKESAAMFLSTCAQLLYNKELVRYLEESKFDAVFTDPILPCGQILAEHLSVPSVVFLQQIPCGLEFEATQCPNPPSYVPRLFTAYTDRMNFFQRVKNLIFDITNYFLCDFVFQPYSKLASEFLQRDVTVLDLLRQASIWLVKLDFVLHYPRPLMPNMIMVSGVNCAYKNLTQ</sequence>
<dbReference type="Gene3D" id="3.40.50.2000">
    <property type="entry name" value="Glycogen Phosphorylase B"/>
    <property type="match status" value="1"/>
</dbReference>
<dbReference type="FunFam" id="3.40.50.2000:FF:000066">
    <property type="entry name" value="UDP-glucuronosyltransferase 1-1"/>
    <property type="match status" value="1"/>
</dbReference>
<keyword evidence="4" id="KW-0328">Glycosyltransferase</keyword>
<dbReference type="GO" id="GO:0016020">
    <property type="term" value="C:membrane"/>
    <property type="evidence" value="ECO:0007669"/>
    <property type="project" value="UniProtKB-SubCell"/>
</dbReference>
<comment type="subcellular location">
    <subcellularLocation>
        <location evidence="1">Membrane</location>
        <topology evidence="1">Single-pass membrane protein</topology>
    </subcellularLocation>
</comment>
<feature type="signal peptide" evidence="10">
    <location>
        <begin position="1"/>
        <end position="20"/>
    </location>
</feature>
<protein>
    <recommendedName>
        <fullName evidence="3">glucuronosyltransferase</fullName>
        <ecNumber evidence="3">2.4.1.17</ecNumber>
    </recommendedName>
</protein>
<dbReference type="PANTHER" id="PTHR48043:SF161">
    <property type="entry name" value="UDP GLUCURONOSYLTRANSFERASE FAMILY 1 MEMBER A1"/>
    <property type="match status" value="1"/>
</dbReference>
<dbReference type="InterPro" id="IPR050271">
    <property type="entry name" value="UDP-glycosyltransferase"/>
</dbReference>
<keyword evidence="12" id="KW-1185">Reference proteome</keyword>
<keyword evidence="6" id="KW-0812">Transmembrane</keyword>
<dbReference type="OrthoDB" id="5835829at2759"/>
<dbReference type="Proteomes" id="UP000621168">
    <property type="component" value="Unassembled WGS sequence"/>
</dbReference>
<organism evidence="11 12">
    <name type="scientific">Corythaeola cristata</name>
    <name type="common">Great blue turaco</name>
    <dbReference type="NCBI Taxonomy" id="103954"/>
    <lineage>
        <taxon>Eukaryota</taxon>
        <taxon>Metazoa</taxon>
        <taxon>Chordata</taxon>
        <taxon>Craniata</taxon>
        <taxon>Vertebrata</taxon>
        <taxon>Euteleostomi</taxon>
        <taxon>Archelosauria</taxon>
        <taxon>Archosauria</taxon>
        <taxon>Dinosauria</taxon>
        <taxon>Saurischia</taxon>
        <taxon>Theropoda</taxon>
        <taxon>Coelurosauria</taxon>
        <taxon>Aves</taxon>
        <taxon>Neognathae</taxon>
        <taxon>Neoaves</taxon>
        <taxon>Otidimorphae</taxon>
        <taxon>Musophagiformes</taxon>
        <taxon>Musophagidae</taxon>
        <taxon>Corythaeola</taxon>
    </lineage>
</organism>
<keyword evidence="5 11" id="KW-0808">Transferase</keyword>
<dbReference type="InterPro" id="IPR002213">
    <property type="entry name" value="UDP_glucos_trans"/>
</dbReference>
<dbReference type="AlphaFoldDB" id="A0A851LUF5"/>
<keyword evidence="8" id="KW-1133">Transmembrane helix</keyword>
<evidence type="ECO:0000256" key="3">
    <source>
        <dbReference type="ARBA" id="ARBA00012544"/>
    </source>
</evidence>
<evidence type="ECO:0000256" key="7">
    <source>
        <dbReference type="ARBA" id="ARBA00022729"/>
    </source>
</evidence>
<evidence type="ECO:0000313" key="11">
    <source>
        <dbReference type="EMBL" id="NXC21839.1"/>
    </source>
</evidence>
<feature type="non-terminal residue" evidence="11">
    <location>
        <position position="280"/>
    </location>
</feature>
<evidence type="ECO:0000256" key="2">
    <source>
        <dbReference type="ARBA" id="ARBA00009995"/>
    </source>
</evidence>
<evidence type="ECO:0000256" key="8">
    <source>
        <dbReference type="ARBA" id="ARBA00022989"/>
    </source>
</evidence>
<accession>A0A851LUF5</accession>
<evidence type="ECO:0000256" key="4">
    <source>
        <dbReference type="ARBA" id="ARBA00022676"/>
    </source>
</evidence>
<dbReference type="Pfam" id="PF00201">
    <property type="entry name" value="UDPGT"/>
    <property type="match status" value="1"/>
</dbReference>
<evidence type="ECO:0000256" key="1">
    <source>
        <dbReference type="ARBA" id="ARBA00004167"/>
    </source>
</evidence>
<evidence type="ECO:0000256" key="9">
    <source>
        <dbReference type="ARBA" id="ARBA00023180"/>
    </source>
</evidence>
<reference evidence="11" key="1">
    <citation type="submission" date="2019-09" db="EMBL/GenBank/DDBJ databases">
        <title>Bird 10,000 Genomes (B10K) Project - Family phase.</title>
        <authorList>
            <person name="Zhang G."/>
        </authorList>
    </citation>
    <scope>NUCLEOTIDE SEQUENCE</scope>
    <source>
        <strain evidence="11">B10K-CU-031-40</strain>
    </source>
</reference>
<keyword evidence="8" id="KW-0472">Membrane</keyword>
<evidence type="ECO:0000256" key="10">
    <source>
        <dbReference type="SAM" id="SignalP"/>
    </source>
</evidence>
<dbReference type="EC" id="2.4.1.17" evidence="3"/>
<gene>
    <name evidence="11" type="primary">Ugt1a1_1</name>
    <name evidence="11" type="ORF">CORCRI_R07735</name>
</gene>
<comment type="similarity">
    <text evidence="2">Belongs to the UDP-glycosyltransferase family.</text>
</comment>
<dbReference type="SUPFAM" id="SSF53756">
    <property type="entry name" value="UDP-Glycosyltransferase/glycogen phosphorylase"/>
    <property type="match status" value="1"/>
</dbReference>
<feature type="non-terminal residue" evidence="11">
    <location>
        <position position="1"/>
    </location>
</feature>
<evidence type="ECO:0000313" key="12">
    <source>
        <dbReference type="Proteomes" id="UP000621168"/>
    </source>
</evidence>
<evidence type="ECO:0000256" key="6">
    <source>
        <dbReference type="ARBA" id="ARBA00022692"/>
    </source>
</evidence>
<dbReference type="EMBL" id="WBMX01011802">
    <property type="protein sequence ID" value="NXC21839.1"/>
    <property type="molecule type" value="Genomic_DNA"/>
</dbReference>
<evidence type="ECO:0000256" key="5">
    <source>
        <dbReference type="ARBA" id="ARBA00022679"/>
    </source>
</evidence>
<dbReference type="GO" id="GO:0015020">
    <property type="term" value="F:glucuronosyltransferase activity"/>
    <property type="evidence" value="ECO:0007669"/>
    <property type="project" value="UniProtKB-EC"/>
</dbReference>
<keyword evidence="9" id="KW-0325">Glycoprotein</keyword>
<keyword evidence="7 10" id="KW-0732">Signal</keyword>
<dbReference type="PANTHER" id="PTHR48043">
    <property type="entry name" value="EG:EG0003.4 PROTEIN-RELATED"/>
    <property type="match status" value="1"/>
</dbReference>